<feature type="compositionally biased region" description="Low complexity" evidence="1">
    <location>
        <begin position="64"/>
        <end position="82"/>
    </location>
</feature>
<gene>
    <name evidence="2" type="ORF">PCA20602_04326</name>
</gene>
<keyword evidence="2" id="KW-0812">Transmembrane</keyword>
<name>A0ABY6W9R9_9BURK</name>
<evidence type="ECO:0000256" key="1">
    <source>
        <dbReference type="SAM" id="MobiDB-lite"/>
    </source>
</evidence>
<evidence type="ECO:0000313" key="3">
    <source>
        <dbReference type="Proteomes" id="UP000366065"/>
    </source>
</evidence>
<keyword evidence="3" id="KW-1185">Reference proteome</keyword>
<organism evidence="2 3">
    <name type="scientific">Pandoraea capi</name>
    <dbReference type="NCBI Taxonomy" id="2508286"/>
    <lineage>
        <taxon>Bacteria</taxon>
        <taxon>Pseudomonadati</taxon>
        <taxon>Pseudomonadota</taxon>
        <taxon>Betaproteobacteria</taxon>
        <taxon>Burkholderiales</taxon>
        <taxon>Burkholderiaceae</taxon>
        <taxon>Pandoraea</taxon>
    </lineage>
</organism>
<feature type="region of interest" description="Disordered" evidence="1">
    <location>
        <begin position="1"/>
        <end position="21"/>
    </location>
</feature>
<protein>
    <submittedName>
        <fullName evidence="2">Transmembrane anti-sigma factor</fullName>
    </submittedName>
</protein>
<proteinExistence type="predicted"/>
<feature type="region of interest" description="Disordered" evidence="1">
    <location>
        <begin position="64"/>
        <end position="102"/>
    </location>
</feature>
<dbReference type="EMBL" id="CABPRV010000012">
    <property type="protein sequence ID" value="VVE44209.1"/>
    <property type="molecule type" value="Genomic_DNA"/>
</dbReference>
<keyword evidence="2" id="KW-0472">Membrane</keyword>
<comment type="caution">
    <text evidence="2">The sequence shown here is derived from an EMBL/GenBank/DDBJ whole genome shotgun (WGS) entry which is preliminary data.</text>
</comment>
<reference evidence="2 3" key="1">
    <citation type="submission" date="2019-08" db="EMBL/GenBank/DDBJ databases">
        <authorList>
            <person name="Peeters C."/>
        </authorList>
    </citation>
    <scope>NUCLEOTIDE SEQUENCE [LARGE SCALE GENOMIC DNA]</scope>
    <source>
        <strain evidence="2 3">LMG 20602</strain>
    </source>
</reference>
<sequence>MNDRTHTIDDSELHAYVDGELPPQRRAELDRALAEDPALAAAVSEIVALKRALHARYDDVLDEPIPARLQRPQPRPAQMPGAPDAPELAEPQRARRTSAANQRRWPHWSRFAGLAAALVVGIGIGVQGNRMWSAPSPAAPSLAMTGGTGGIGGAANAVTVADSAVRFARRAAIAHVVYMPEIQRPSGVDGQTEARFSQWIASRLETTAHAPDLSARGFQLSGGRALPDSDERVIQYMYRNDAGERITVCISPAGVEGQPAAFRFYEDGPVKVFYWVDKTFGYAISGGIDRQTLLGLSQDIYTQLEARGRAAQHG</sequence>
<evidence type="ECO:0000313" key="2">
    <source>
        <dbReference type="EMBL" id="VVE44209.1"/>
    </source>
</evidence>
<dbReference type="RefSeq" id="WP_150722935.1">
    <property type="nucleotide sequence ID" value="NZ_CABPRV010000012.1"/>
</dbReference>
<accession>A0ABY6W9R9</accession>
<dbReference type="Proteomes" id="UP000366065">
    <property type="component" value="Unassembled WGS sequence"/>
</dbReference>